<sequence length="147" mass="16899">MKESINNIDWDKVVITSEIMDYVLPKYGKMINGLISYSMTFFNTSYKEPKVAKEPDVAKETKVAKGSTRRIRRVRCGVLSNLEWAPRLYYFGIFDDRFPIRRIGSSKYDVLLEIVFALSVDQGIIYYVSDEVDTVYSLKSGNGLELV</sequence>
<name>A0ABQ5DW15_9ASTR</name>
<organism evidence="1 2">
    <name type="scientific">Tanacetum coccineum</name>
    <dbReference type="NCBI Taxonomy" id="301880"/>
    <lineage>
        <taxon>Eukaryota</taxon>
        <taxon>Viridiplantae</taxon>
        <taxon>Streptophyta</taxon>
        <taxon>Embryophyta</taxon>
        <taxon>Tracheophyta</taxon>
        <taxon>Spermatophyta</taxon>
        <taxon>Magnoliopsida</taxon>
        <taxon>eudicotyledons</taxon>
        <taxon>Gunneridae</taxon>
        <taxon>Pentapetalae</taxon>
        <taxon>asterids</taxon>
        <taxon>campanulids</taxon>
        <taxon>Asterales</taxon>
        <taxon>Asteraceae</taxon>
        <taxon>Asteroideae</taxon>
        <taxon>Anthemideae</taxon>
        <taxon>Anthemidinae</taxon>
        <taxon>Tanacetum</taxon>
    </lineage>
</organism>
<proteinExistence type="predicted"/>
<evidence type="ECO:0000313" key="1">
    <source>
        <dbReference type="EMBL" id="GJT41294.1"/>
    </source>
</evidence>
<evidence type="ECO:0000313" key="2">
    <source>
        <dbReference type="Proteomes" id="UP001151760"/>
    </source>
</evidence>
<protein>
    <submittedName>
        <fullName evidence="1">Uncharacterized protein</fullName>
    </submittedName>
</protein>
<gene>
    <name evidence="1" type="ORF">Tco_0941159</name>
</gene>
<comment type="caution">
    <text evidence="1">The sequence shown here is derived from an EMBL/GenBank/DDBJ whole genome shotgun (WGS) entry which is preliminary data.</text>
</comment>
<dbReference type="EMBL" id="BQNB010015550">
    <property type="protein sequence ID" value="GJT41294.1"/>
    <property type="molecule type" value="Genomic_DNA"/>
</dbReference>
<reference evidence="1" key="2">
    <citation type="submission" date="2022-01" db="EMBL/GenBank/DDBJ databases">
        <authorList>
            <person name="Yamashiro T."/>
            <person name="Shiraishi A."/>
            <person name="Satake H."/>
            <person name="Nakayama K."/>
        </authorList>
    </citation>
    <scope>NUCLEOTIDE SEQUENCE</scope>
</reference>
<dbReference type="Proteomes" id="UP001151760">
    <property type="component" value="Unassembled WGS sequence"/>
</dbReference>
<accession>A0ABQ5DW15</accession>
<keyword evidence="2" id="KW-1185">Reference proteome</keyword>
<reference evidence="1" key="1">
    <citation type="journal article" date="2022" name="Int. J. Mol. Sci.">
        <title>Draft Genome of Tanacetum Coccineum: Genomic Comparison of Closely Related Tanacetum-Family Plants.</title>
        <authorList>
            <person name="Yamashiro T."/>
            <person name="Shiraishi A."/>
            <person name="Nakayama K."/>
            <person name="Satake H."/>
        </authorList>
    </citation>
    <scope>NUCLEOTIDE SEQUENCE</scope>
</reference>